<reference evidence="3 4" key="1">
    <citation type="submission" date="2020-08" db="EMBL/GenBank/DDBJ databases">
        <title>Genomic Encyclopedia of Type Strains, Phase IV (KMG-IV): sequencing the most valuable type-strain genomes for metagenomic binning, comparative biology and taxonomic classification.</title>
        <authorList>
            <person name="Goeker M."/>
        </authorList>
    </citation>
    <scope>NUCLEOTIDE SEQUENCE [LARGE SCALE GENOMIC DNA]</scope>
    <source>
        <strain evidence="3 4">DSM 17245</strain>
    </source>
</reference>
<organism evidence="3 4">
    <name type="scientific">Oribacterium sinus</name>
    <dbReference type="NCBI Taxonomy" id="237576"/>
    <lineage>
        <taxon>Bacteria</taxon>
        <taxon>Bacillati</taxon>
        <taxon>Bacillota</taxon>
        <taxon>Clostridia</taxon>
        <taxon>Lachnospirales</taxon>
        <taxon>Lachnospiraceae</taxon>
        <taxon>Oribacterium</taxon>
    </lineage>
</organism>
<evidence type="ECO:0000313" key="4">
    <source>
        <dbReference type="Proteomes" id="UP000522163"/>
    </source>
</evidence>
<dbReference type="InterPro" id="IPR046059">
    <property type="entry name" value="DUF6017"/>
</dbReference>
<dbReference type="EMBL" id="JACHHH010000004">
    <property type="protein sequence ID" value="MBB6041039.1"/>
    <property type="molecule type" value="Genomic_DNA"/>
</dbReference>
<dbReference type="Proteomes" id="UP000522163">
    <property type="component" value="Unassembled WGS sequence"/>
</dbReference>
<dbReference type="GeneID" id="85014565"/>
<evidence type="ECO:0000259" key="2">
    <source>
        <dbReference type="Pfam" id="PF19481"/>
    </source>
</evidence>
<evidence type="ECO:0000256" key="1">
    <source>
        <dbReference type="SAM" id="MobiDB-lite"/>
    </source>
</evidence>
<sequence length="342" mass="39739">MQHYFNVEIATSYGVNCAILLDNILFWCEKNKANKKNFYDGFYWTYNSNEAFSKLFPYMTPKVIRTSLDKLILEGLLLKGNYNQNQYDRTAWYAVTRKTLILYHIVDPEDYTEKNSVEPHKSSFALQGKCIRPTGQMDLPQEKNAFASEGRPIPYNKPDITTDKKPSTYPAAKIDEDEMDIAEDPASAFLEYQNLIKKNFRYEDYILENPGAKDKVDEIIDLMAEIISIPQDKVRINQKNYPYSVVKAQLLKLDDSHLDYVLKSLTKASQNNEIKNIRSYLLTCLFNSKNSANIGLSCEIQHDLQSYRQKNNSMDVLQNEKDELDYDELAMQRFQARLKGTR</sequence>
<comment type="caution">
    <text evidence="3">The sequence shown here is derived from an EMBL/GenBank/DDBJ whole genome shotgun (WGS) entry which is preliminary data.</text>
</comment>
<proteinExistence type="predicted"/>
<accession>A0A7W9SF61</accession>
<feature type="region of interest" description="Disordered" evidence="1">
    <location>
        <begin position="148"/>
        <end position="167"/>
    </location>
</feature>
<dbReference type="AlphaFoldDB" id="A0A7W9SF61"/>
<dbReference type="Pfam" id="PF19481">
    <property type="entry name" value="DUF6017"/>
    <property type="match status" value="1"/>
</dbReference>
<evidence type="ECO:0000313" key="3">
    <source>
        <dbReference type="EMBL" id="MBB6041039.1"/>
    </source>
</evidence>
<dbReference type="RefSeq" id="WP_183683552.1">
    <property type="nucleotide sequence ID" value="NZ_JACHHH010000004.1"/>
</dbReference>
<protein>
    <recommendedName>
        <fullName evidence="2">DUF6017 domain-containing protein</fullName>
    </recommendedName>
</protein>
<name>A0A7W9SF61_9FIRM</name>
<gene>
    <name evidence="3" type="ORF">HNQ46_001011</name>
</gene>
<feature type="domain" description="DUF6017" evidence="2">
    <location>
        <begin position="186"/>
        <end position="306"/>
    </location>
</feature>